<name>A0ABN3HVG8_9ACTN</name>
<evidence type="ECO:0000256" key="6">
    <source>
        <dbReference type="ARBA" id="ARBA00035136"/>
    </source>
</evidence>
<dbReference type="InterPro" id="IPR002583">
    <property type="entry name" value="Ribosomal_bS20"/>
</dbReference>
<dbReference type="Pfam" id="PF01649">
    <property type="entry name" value="Ribosomal_S20p"/>
    <property type="match status" value="1"/>
</dbReference>
<dbReference type="PANTHER" id="PTHR33398">
    <property type="entry name" value="30S RIBOSOMAL PROTEIN S20"/>
    <property type="match status" value="1"/>
</dbReference>
<evidence type="ECO:0000256" key="2">
    <source>
        <dbReference type="ARBA" id="ARBA00022730"/>
    </source>
</evidence>
<dbReference type="SUPFAM" id="SSF46992">
    <property type="entry name" value="Ribosomal protein S20"/>
    <property type="match status" value="1"/>
</dbReference>
<evidence type="ECO:0000313" key="9">
    <source>
        <dbReference type="Proteomes" id="UP001500058"/>
    </source>
</evidence>
<evidence type="ECO:0000256" key="5">
    <source>
        <dbReference type="ARBA" id="ARBA00023274"/>
    </source>
</evidence>
<sequence length="88" mass="9503">MANIKSQIKRIKTNEKARLRNKAVKSELKTAIRRTREAIEAGDAAKAAEAARLAAKKLDKAVSKGVIHKNQAANKKSAIARKVSALQG</sequence>
<evidence type="ECO:0000256" key="4">
    <source>
        <dbReference type="ARBA" id="ARBA00022980"/>
    </source>
</evidence>
<evidence type="ECO:0000256" key="1">
    <source>
        <dbReference type="ARBA" id="ARBA00007634"/>
    </source>
</evidence>
<dbReference type="RefSeq" id="WP_344629666.1">
    <property type="nucleotide sequence ID" value="NZ_BAAATJ010000003.1"/>
</dbReference>
<keyword evidence="5 7" id="KW-0687">Ribonucleoprotein</keyword>
<evidence type="ECO:0000256" key="3">
    <source>
        <dbReference type="ARBA" id="ARBA00022884"/>
    </source>
</evidence>
<organism evidence="8 9">
    <name type="scientific">Streptomyces glaucosporus</name>
    <dbReference type="NCBI Taxonomy" id="284044"/>
    <lineage>
        <taxon>Bacteria</taxon>
        <taxon>Bacillati</taxon>
        <taxon>Actinomycetota</taxon>
        <taxon>Actinomycetes</taxon>
        <taxon>Kitasatosporales</taxon>
        <taxon>Streptomycetaceae</taxon>
        <taxon>Streptomyces</taxon>
    </lineage>
</organism>
<dbReference type="NCBIfam" id="TIGR00029">
    <property type="entry name" value="S20"/>
    <property type="match status" value="1"/>
</dbReference>
<reference evidence="8 9" key="1">
    <citation type="journal article" date="2019" name="Int. J. Syst. Evol. Microbiol.">
        <title>The Global Catalogue of Microorganisms (GCM) 10K type strain sequencing project: providing services to taxonomists for standard genome sequencing and annotation.</title>
        <authorList>
            <consortium name="The Broad Institute Genomics Platform"/>
            <consortium name="The Broad Institute Genome Sequencing Center for Infectious Disease"/>
            <person name="Wu L."/>
            <person name="Ma J."/>
        </authorList>
    </citation>
    <scope>NUCLEOTIDE SEQUENCE [LARGE SCALE GENOMIC DNA]</scope>
    <source>
        <strain evidence="8 9">JCM 6921</strain>
    </source>
</reference>
<dbReference type="Proteomes" id="UP001500058">
    <property type="component" value="Unassembled WGS sequence"/>
</dbReference>
<accession>A0ABN3HVG8</accession>
<evidence type="ECO:0000313" key="8">
    <source>
        <dbReference type="EMBL" id="GAA2389015.1"/>
    </source>
</evidence>
<dbReference type="Gene3D" id="1.20.58.110">
    <property type="entry name" value="Ribosomal protein S20"/>
    <property type="match status" value="1"/>
</dbReference>
<keyword evidence="3 7" id="KW-0694">RNA-binding</keyword>
<keyword evidence="4 7" id="KW-0689">Ribosomal protein</keyword>
<dbReference type="InterPro" id="IPR036510">
    <property type="entry name" value="Ribosomal_bS20_sf"/>
</dbReference>
<keyword evidence="2 7" id="KW-0699">rRNA-binding</keyword>
<proteinExistence type="inferred from homology"/>
<dbReference type="GO" id="GO:0005840">
    <property type="term" value="C:ribosome"/>
    <property type="evidence" value="ECO:0007669"/>
    <property type="project" value="UniProtKB-KW"/>
</dbReference>
<dbReference type="PANTHER" id="PTHR33398:SF1">
    <property type="entry name" value="SMALL RIBOSOMAL SUBUNIT PROTEIN BS20C"/>
    <property type="match status" value="1"/>
</dbReference>
<dbReference type="HAMAP" id="MF_00500">
    <property type="entry name" value="Ribosomal_bS20"/>
    <property type="match status" value="1"/>
</dbReference>
<protein>
    <recommendedName>
        <fullName evidence="6 7">Small ribosomal subunit protein bS20</fullName>
    </recommendedName>
</protein>
<comment type="function">
    <text evidence="7">Binds directly to 16S ribosomal RNA.</text>
</comment>
<comment type="similarity">
    <text evidence="1 7">Belongs to the bacterial ribosomal protein bS20 family.</text>
</comment>
<comment type="caution">
    <text evidence="8">The sequence shown here is derived from an EMBL/GenBank/DDBJ whole genome shotgun (WGS) entry which is preliminary data.</text>
</comment>
<gene>
    <name evidence="7 8" type="primary">rpsT</name>
    <name evidence="8" type="ORF">GCM10010420_10630</name>
</gene>
<dbReference type="EMBL" id="BAAATJ010000003">
    <property type="protein sequence ID" value="GAA2389015.1"/>
    <property type="molecule type" value="Genomic_DNA"/>
</dbReference>
<evidence type="ECO:0000256" key="7">
    <source>
        <dbReference type="HAMAP-Rule" id="MF_00500"/>
    </source>
</evidence>
<keyword evidence="9" id="KW-1185">Reference proteome</keyword>